<comment type="similarity">
    <text evidence="9">Belongs to the metallo-beta-lactamase superfamily. cNMP phosphodiesterase family.</text>
</comment>
<dbReference type="InterPro" id="IPR000595">
    <property type="entry name" value="cNMP-bd_dom"/>
</dbReference>
<evidence type="ECO:0000256" key="7">
    <source>
        <dbReference type="ARBA" id="ARBA00022801"/>
    </source>
</evidence>
<evidence type="ECO:0000256" key="4">
    <source>
        <dbReference type="ARBA" id="ARBA00022723"/>
    </source>
</evidence>
<dbReference type="InterPro" id="IPR014710">
    <property type="entry name" value="RmlC-like_jellyroll"/>
</dbReference>
<feature type="compositionally biased region" description="Basic and acidic residues" evidence="10">
    <location>
        <begin position="60"/>
        <end position="80"/>
    </location>
</feature>
<keyword evidence="8" id="KW-0460">Magnesium</keyword>
<dbReference type="FunFam" id="3.60.15.10:FF:000029">
    <property type="entry name" value="Cyclic nucleotide-binding domain protein"/>
    <property type="match status" value="1"/>
</dbReference>
<dbReference type="Pfam" id="PF00027">
    <property type="entry name" value="cNMP_binding"/>
    <property type="match status" value="1"/>
</dbReference>
<dbReference type="InterPro" id="IPR018490">
    <property type="entry name" value="cNMP-bd_dom_sf"/>
</dbReference>
<evidence type="ECO:0000259" key="11">
    <source>
        <dbReference type="PROSITE" id="PS50042"/>
    </source>
</evidence>
<dbReference type="SMART" id="SM00100">
    <property type="entry name" value="cNMP"/>
    <property type="match status" value="2"/>
</dbReference>
<dbReference type="GO" id="GO:0046872">
    <property type="term" value="F:metal ion binding"/>
    <property type="evidence" value="ECO:0007669"/>
    <property type="project" value="UniProtKB-KW"/>
</dbReference>
<dbReference type="Pfam" id="PF23023">
    <property type="entry name" value="Anti-Pycsar_Apyc1"/>
    <property type="match status" value="1"/>
</dbReference>
<feature type="compositionally biased region" description="Polar residues" evidence="10">
    <location>
        <begin position="1"/>
        <end position="10"/>
    </location>
</feature>
<dbReference type="GO" id="GO:0016787">
    <property type="term" value="F:hydrolase activity"/>
    <property type="evidence" value="ECO:0007669"/>
    <property type="project" value="UniProtKB-KW"/>
</dbReference>
<dbReference type="PANTHER" id="PTHR11635:SF152">
    <property type="entry name" value="CAMP-DEPENDENT PROTEIN KINASE TYPE I REGULATORY SUBUNIT-RELATED"/>
    <property type="match status" value="1"/>
</dbReference>
<dbReference type="CDD" id="cd00038">
    <property type="entry name" value="CAP_ED"/>
    <property type="match status" value="2"/>
</dbReference>
<evidence type="ECO:0000313" key="12">
    <source>
        <dbReference type="EMBL" id="CAD9436245.1"/>
    </source>
</evidence>
<evidence type="ECO:0000256" key="10">
    <source>
        <dbReference type="SAM" id="MobiDB-lite"/>
    </source>
</evidence>
<keyword evidence="4" id="KW-0479">Metal-binding</keyword>
<evidence type="ECO:0000256" key="9">
    <source>
        <dbReference type="ARBA" id="ARBA00061002"/>
    </source>
</evidence>
<protein>
    <recommendedName>
        <fullName evidence="11">Cyclic nucleotide-binding domain-containing protein</fullName>
    </recommendedName>
</protein>
<sequence length="953" mass="105364">MGCSQSTPSEQPGGGRPPESRGATELGDVPLRVGNVPVNNSNRDSKRRFSTPSAEQGPELQHKLEKLDEERTRLQEELRRLQSAAALEQDSDVTDSNGDKPRVRFSKFDNMEPPQPLPPSVNDRNTGPSRRTSSASMGMGGLGRLSSYRNPADPIGSDRMLIQPQGGRSDIKLLAEMVNRGRRRTRYTHRPTGGEQAGGRGAPPPSPSNSETKVNYLPRGGVHVATKYGAVQFGLPPETIKDSMQLSLEVPGIFVVPKDRFNLKYGTNTAEVEFPGYFNFFVKGHSTTLVCTSEAANILSRVIDETLEGPAEEYLYTDDEYSAFVDEDTFAARPDHIKEINYFKEPRNGRVISTNTLVTFAIFSYNEQQQLQAVLPSDGPEGCFCVVDDGTHYIVMVDGEPVAQIDDYLASAIEDPPHILMPSRSASNLTDEFITPDFGITVLGSADGFSSDGTTAGFVLWMRGRGILVDPPAHSAQYLHKNGISSRKVTHVILTHCHADHDAGTFQKILLEQRVTVMTTKTIMAAFVRKYSLVSGMPDEFLLRLFFFHSAKIAEPVHFQGGTITFFYALHALPCIGFRAELGGKSITYSGDTCYDPVSLLQLQERGIISEQRRQYLISHGSVRQSDLLLHEAGIAPIHTPLEALNALPEELKANLKIIHVGSKRAAEAAQMGIDTVKVGFDNTITVPVPRLQHSDATNILHMLLQTDLFRSLDVTTAIDLLLVTHKRTYKTDEIICKTGDPGDHLRIVQAGSVKLERDGVARELRYCDYFGEGALLTDGFQMGTATAATNVDMIEIDKADFQYLMSRRPLLRERVVRRSQLRYTASWKAIGANSVFANFSMAQVTQLQSVMAEETVKAGQVLWKRGDIVKDVILIGEGKFAFKELAMTENEPFTAGALLVDVYSLEHRKPHRLTFHALTDGKVFRIAGSDILEFLDNNPGAFIWMRDTLLVE</sequence>
<comment type="subcellular location">
    <subcellularLocation>
        <location evidence="2">Cytoplasm</location>
    </subcellularLocation>
</comment>
<gene>
    <name evidence="12" type="ORF">CBRE1094_LOCUS11781</name>
</gene>
<feature type="domain" description="Cyclic nucleotide-binding" evidence="11">
    <location>
        <begin position="709"/>
        <end position="823"/>
    </location>
</feature>
<feature type="region of interest" description="Disordered" evidence="10">
    <location>
        <begin position="180"/>
        <end position="212"/>
    </location>
</feature>
<organism evidence="12">
    <name type="scientific">Haptolina brevifila</name>
    <dbReference type="NCBI Taxonomy" id="156173"/>
    <lineage>
        <taxon>Eukaryota</taxon>
        <taxon>Haptista</taxon>
        <taxon>Haptophyta</taxon>
        <taxon>Prymnesiophyceae</taxon>
        <taxon>Prymnesiales</taxon>
        <taxon>Prymnesiaceae</taxon>
        <taxon>Haptolina</taxon>
    </lineage>
</organism>
<proteinExistence type="inferred from homology"/>
<dbReference type="Gene3D" id="3.60.15.10">
    <property type="entry name" value="Ribonuclease Z/Hydroxyacylglutathione hydrolase-like"/>
    <property type="match status" value="1"/>
</dbReference>
<accession>A0A7S2G728</accession>
<dbReference type="PROSITE" id="PS50042">
    <property type="entry name" value="CNMP_BINDING_3"/>
    <property type="match status" value="2"/>
</dbReference>
<name>A0A7S2G728_9EUKA</name>
<dbReference type="SUPFAM" id="SSF56281">
    <property type="entry name" value="Metallo-hydrolase/oxidoreductase"/>
    <property type="match status" value="1"/>
</dbReference>
<keyword evidence="7" id="KW-0378">Hydrolase</keyword>
<feature type="compositionally biased region" description="Basic residues" evidence="10">
    <location>
        <begin position="180"/>
        <end position="189"/>
    </location>
</feature>
<evidence type="ECO:0000256" key="5">
    <source>
        <dbReference type="ARBA" id="ARBA00022737"/>
    </source>
</evidence>
<dbReference type="GO" id="GO:0034236">
    <property type="term" value="F:protein kinase A catalytic subunit binding"/>
    <property type="evidence" value="ECO:0007669"/>
    <property type="project" value="TreeGrafter"/>
</dbReference>
<dbReference type="InterPro" id="IPR001279">
    <property type="entry name" value="Metallo-B-lactamas"/>
</dbReference>
<dbReference type="PANTHER" id="PTHR11635">
    <property type="entry name" value="CAMP-DEPENDENT PROTEIN KINASE REGULATORY CHAIN"/>
    <property type="match status" value="1"/>
</dbReference>
<dbReference type="CDD" id="cd07738">
    <property type="entry name" value="DdPDE5-like_MBL-fold"/>
    <property type="match status" value="1"/>
</dbReference>
<reference evidence="12" key="1">
    <citation type="submission" date="2021-01" db="EMBL/GenBank/DDBJ databases">
        <authorList>
            <person name="Corre E."/>
            <person name="Pelletier E."/>
            <person name="Niang G."/>
            <person name="Scheremetjew M."/>
            <person name="Finn R."/>
            <person name="Kale V."/>
            <person name="Holt S."/>
            <person name="Cochrane G."/>
            <person name="Meng A."/>
            <person name="Brown T."/>
            <person name="Cohen L."/>
        </authorList>
    </citation>
    <scope>NUCLEOTIDE SEQUENCE</scope>
    <source>
        <strain evidence="12">UTEX LB 985</strain>
    </source>
</reference>
<dbReference type="GO" id="GO:0005952">
    <property type="term" value="C:cAMP-dependent protein kinase complex"/>
    <property type="evidence" value="ECO:0007669"/>
    <property type="project" value="InterPro"/>
</dbReference>
<feature type="compositionally biased region" description="Basic and acidic residues" evidence="10">
    <location>
        <begin position="97"/>
        <end position="110"/>
    </location>
</feature>
<dbReference type="SMART" id="SM00849">
    <property type="entry name" value="Lactamase_B"/>
    <property type="match status" value="1"/>
</dbReference>
<dbReference type="GO" id="GO:0004862">
    <property type="term" value="F:cAMP-dependent protein kinase inhibitor activity"/>
    <property type="evidence" value="ECO:0007669"/>
    <property type="project" value="TreeGrafter"/>
</dbReference>
<evidence type="ECO:0000256" key="6">
    <source>
        <dbReference type="ARBA" id="ARBA00022741"/>
    </source>
</evidence>
<dbReference type="EMBL" id="HBGU01021527">
    <property type="protein sequence ID" value="CAD9436245.1"/>
    <property type="molecule type" value="Transcribed_RNA"/>
</dbReference>
<feature type="region of interest" description="Disordered" evidence="10">
    <location>
        <begin position="1"/>
        <end position="168"/>
    </location>
</feature>
<dbReference type="AlphaFoldDB" id="A0A7S2G728"/>
<keyword evidence="6" id="KW-0547">Nucleotide-binding</keyword>
<dbReference type="Gene3D" id="2.60.120.10">
    <property type="entry name" value="Jelly Rolls"/>
    <property type="match status" value="2"/>
</dbReference>
<evidence type="ECO:0000256" key="2">
    <source>
        <dbReference type="ARBA" id="ARBA00004496"/>
    </source>
</evidence>
<dbReference type="SUPFAM" id="SSF51206">
    <property type="entry name" value="cAMP-binding domain-like"/>
    <property type="match status" value="2"/>
</dbReference>
<evidence type="ECO:0000256" key="8">
    <source>
        <dbReference type="ARBA" id="ARBA00022842"/>
    </source>
</evidence>
<dbReference type="GO" id="GO:0030552">
    <property type="term" value="F:cAMP binding"/>
    <property type="evidence" value="ECO:0007669"/>
    <property type="project" value="TreeGrafter"/>
</dbReference>
<dbReference type="InterPro" id="IPR050503">
    <property type="entry name" value="cAMP-dep_PK_reg_su-like"/>
</dbReference>
<dbReference type="InterPro" id="IPR036866">
    <property type="entry name" value="RibonucZ/Hydroxyglut_hydro"/>
</dbReference>
<feature type="domain" description="Cyclic nucleotide-binding" evidence="11">
    <location>
        <begin position="836"/>
        <end position="927"/>
    </location>
</feature>
<keyword evidence="3" id="KW-0963">Cytoplasm</keyword>
<keyword evidence="5" id="KW-0677">Repeat</keyword>
<evidence type="ECO:0000256" key="3">
    <source>
        <dbReference type="ARBA" id="ARBA00022490"/>
    </source>
</evidence>
<dbReference type="GO" id="GO:0005829">
    <property type="term" value="C:cytosol"/>
    <property type="evidence" value="ECO:0007669"/>
    <property type="project" value="TreeGrafter"/>
</dbReference>
<feature type="compositionally biased region" description="Polar residues" evidence="10">
    <location>
        <begin position="122"/>
        <end position="132"/>
    </location>
</feature>
<evidence type="ECO:0000256" key="1">
    <source>
        <dbReference type="ARBA" id="ARBA00001946"/>
    </source>
</evidence>
<comment type="cofactor">
    <cofactor evidence="1">
        <name>Mg(2+)</name>
        <dbReference type="ChEBI" id="CHEBI:18420"/>
    </cofactor>
</comment>